<dbReference type="KEGG" id="pchm:VFPPC_17691"/>
<gene>
    <name evidence="1" type="ORF">VFPPC_17691</name>
</gene>
<proteinExistence type="predicted"/>
<sequence>MQWRWLPLGPMTLNDGHVAESLKETRDVSGVSDNVTDCVQYGVRTVGFRQSRFFLRLNCHISHAREAMTAMVHGTAILFLSIPSGCTARLRLRLLLRSPAGSGRTLPPGQGKTDDEIRGTKVGRDTAATICTLWGRLEPWTLESFHQVLNDDTSLETPVVLFLGLYSVHHILRASLGAWQFVREDKTKVMHRKSCCGYQRWRGKYKSPAEHRGQNTQFCEKRTNVLSTWDGSTMSPSLYQFLVGPGTILCTQMPEWIAPSCVAPTGRLRNFQETVGYNELFPTDAVDFIPLSLHSQTFTLVMS</sequence>
<comment type="caution">
    <text evidence="1">The sequence shown here is derived from an EMBL/GenBank/DDBJ whole genome shotgun (WGS) entry which is preliminary data.</text>
</comment>
<protein>
    <submittedName>
        <fullName evidence="1">Uncharacterized protein</fullName>
    </submittedName>
</protein>
<dbReference type="AlphaFoldDB" id="A0A219AQS2"/>
<evidence type="ECO:0000313" key="2">
    <source>
        <dbReference type="Proteomes" id="UP000078397"/>
    </source>
</evidence>
<keyword evidence="2" id="KW-1185">Reference proteome</keyword>
<evidence type="ECO:0000313" key="1">
    <source>
        <dbReference type="EMBL" id="OWT43133.1"/>
    </source>
</evidence>
<dbReference type="RefSeq" id="XP_022285582.1">
    <property type="nucleotide sequence ID" value="XM_022429380.1"/>
</dbReference>
<organism evidence="1 2">
    <name type="scientific">Pochonia chlamydosporia 170</name>
    <dbReference type="NCBI Taxonomy" id="1380566"/>
    <lineage>
        <taxon>Eukaryota</taxon>
        <taxon>Fungi</taxon>
        <taxon>Dikarya</taxon>
        <taxon>Ascomycota</taxon>
        <taxon>Pezizomycotina</taxon>
        <taxon>Sordariomycetes</taxon>
        <taxon>Hypocreomycetidae</taxon>
        <taxon>Hypocreales</taxon>
        <taxon>Clavicipitaceae</taxon>
        <taxon>Pochonia</taxon>
    </lineage>
</organism>
<accession>A0A219AQS2</accession>
<dbReference type="EMBL" id="LSBJ02000003">
    <property type="protein sequence ID" value="OWT43133.1"/>
    <property type="molecule type" value="Genomic_DNA"/>
</dbReference>
<reference evidence="1 2" key="1">
    <citation type="journal article" date="2016" name="PLoS Pathog.">
        <title>Biosynthesis of antibiotic leucinostatins in bio-control fungus Purpureocillium lilacinum and their inhibition on phytophthora revealed by genome mining.</title>
        <authorList>
            <person name="Wang G."/>
            <person name="Liu Z."/>
            <person name="Lin R."/>
            <person name="Li E."/>
            <person name="Mao Z."/>
            <person name="Ling J."/>
            <person name="Yang Y."/>
            <person name="Yin W.B."/>
            <person name="Xie B."/>
        </authorList>
    </citation>
    <scope>NUCLEOTIDE SEQUENCE [LARGE SCALE GENOMIC DNA]</scope>
    <source>
        <strain evidence="1">170</strain>
    </source>
</reference>
<dbReference type="GeneID" id="28857591"/>
<name>A0A219AQS2_METCM</name>
<dbReference type="Proteomes" id="UP000078397">
    <property type="component" value="Unassembled WGS sequence"/>
</dbReference>